<proteinExistence type="predicted"/>
<dbReference type="RefSeq" id="WP_191629129.1">
    <property type="nucleotide sequence ID" value="NZ_CABPRZ010000016.1"/>
</dbReference>
<dbReference type="EMBL" id="CABPRZ010000016">
    <property type="protein sequence ID" value="VVE33601.1"/>
    <property type="molecule type" value="Genomic_DNA"/>
</dbReference>
<reference evidence="2 3" key="1">
    <citation type="submission" date="2019-08" db="EMBL/GenBank/DDBJ databases">
        <authorList>
            <person name="Peeters C."/>
        </authorList>
    </citation>
    <scope>NUCLEOTIDE SEQUENCE [LARGE SCALE GENOMIC DNA]</scope>
    <source>
        <strain evidence="2 3">LMG 30175</strain>
    </source>
</reference>
<evidence type="ECO:0000259" key="1">
    <source>
        <dbReference type="Pfam" id="PF09413"/>
    </source>
</evidence>
<accession>A0A5E4XB17</accession>
<dbReference type="InterPro" id="IPR018551">
    <property type="entry name" value="DUF2007"/>
</dbReference>
<gene>
    <name evidence="2" type="ORF">PTE30175_03688</name>
</gene>
<protein>
    <recommendedName>
        <fullName evidence="1">DUF2007 domain-containing protein</fullName>
    </recommendedName>
</protein>
<organism evidence="2 3">
    <name type="scientific">Pandoraea terrae</name>
    <dbReference type="NCBI Taxonomy" id="1537710"/>
    <lineage>
        <taxon>Bacteria</taxon>
        <taxon>Pseudomonadati</taxon>
        <taxon>Pseudomonadota</taxon>
        <taxon>Betaproteobacteria</taxon>
        <taxon>Burkholderiales</taxon>
        <taxon>Burkholderiaceae</taxon>
        <taxon>Pandoraea</taxon>
    </lineage>
</organism>
<dbReference type="Proteomes" id="UP000414233">
    <property type="component" value="Unassembled WGS sequence"/>
</dbReference>
<dbReference type="AlphaFoldDB" id="A0A5E4XB17"/>
<feature type="domain" description="DUF2007" evidence="1">
    <location>
        <begin position="1"/>
        <end position="69"/>
    </location>
</feature>
<keyword evidence="3" id="KW-1185">Reference proteome</keyword>
<sequence>MIRLVRAPNLWIGSHWRNLLEAEGIACQLHNFYSLGAAGELPPDQCGPELWLMDARDRARAEAVIAQAQRPAARGPRWRCASCGEWLEPQFDRCWQCGAAAPDRN</sequence>
<name>A0A5E4XB17_9BURK</name>
<evidence type="ECO:0000313" key="3">
    <source>
        <dbReference type="Proteomes" id="UP000414233"/>
    </source>
</evidence>
<evidence type="ECO:0000313" key="2">
    <source>
        <dbReference type="EMBL" id="VVE33601.1"/>
    </source>
</evidence>
<dbReference type="Pfam" id="PF09413">
    <property type="entry name" value="DUF2007"/>
    <property type="match status" value="1"/>
</dbReference>